<keyword evidence="4" id="KW-1185">Reference proteome</keyword>
<dbReference type="AlphaFoldDB" id="A0A844ZCH7"/>
<reference evidence="3 4" key="1">
    <citation type="submission" date="2019-12" db="EMBL/GenBank/DDBJ databases">
        <title>Genomic-based taxomic classification of the family Erythrobacteraceae.</title>
        <authorList>
            <person name="Xu L."/>
        </authorList>
    </citation>
    <scope>NUCLEOTIDE SEQUENCE [LARGE SCALE GENOMIC DNA]</scope>
    <source>
        <strain evidence="3 4">MCCC 1A09962</strain>
    </source>
</reference>
<dbReference type="OrthoDB" id="9804448at2"/>
<comment type="caution">
    <text evidence="3">The sequence shown here is derived from an EMBL/GenBank/DDBJ whole genome shotgun (WGS) entry which is preliminary data.</text>
</comment>
<feature type="chain" id="PRO_5032783811" evidence="1">
    <location>
        <begin position="21"/>
        <end position="358"/>
    </location>
</feature>
<dbReference type="SUPFAM" id="SSF56601">
    <property type="entry name" value="beta-lactamase/transpeptidase-like"/>
    <property type="match status" value="1"/>
</dbReference>
<gene>
    <name evidence="3" type="ORF">GRI38_02290</name>
</gene>
<dbReference type="Proteomes" id="UP000433104">
    <property type="component" value="Unassembled WGS sequence"/>
</dbReference>
<dbReference type="GO" id="GO:0016787">
    <property type="term" value="F:hydrolase activity"/>
    <property type="evidence" value="ECO:0007669"/>
    <property type="project" value="UniProtKB-KW"/>
</dbReference>
<dbReference type="EMBL" id="WTYW01000001">
    <property type="protein sequence ID" value="MXO84863.1"/>
    <property type="molecule type" value="Genomic_DNA"/>
</dbReference>
<dbReference type="InterPro" id="IPR001466">
    <property type="entry name" value="Beta-lactam-related"/>
</dbReference>
<feature type="signal peptide" evidence="1">
    <location>
        <begin position="1"/>
        <end position="20"/>
    </location>
</feature>
<evidence type="ECO:0000259" key="2">
    <source>
        <dbReference type="Pfam" id="PF00144"/>
    </source>
</evidence>
<evidence type="ECO:0000256" key="1">
    <source>
        <dbReference type="SAM" id="SignalP"/>
    </source>
</evidence>
<feature type="domain" description="Beta-lactamase-related" evidence="2">
    <location>
        <begin position="41"/>
        <end position="338"/>
    </location>
</feature>
<accession>A0A844ZCH7</accession>
<dbReference type="InterPro" id="IPR050789">
    <property type="entry name" value="Diverse_Enzym_Activities"/>
</dbReference>
<dbReference type="Gene3D" id="3.40.710.10">
    <property type="entry name" value="DD-peptidase/beta-lactamase superfamily"/>
    <property type="match status" value="1"/>
</dbReference>
<organism evidence="3 4">
    <name type="scientific">Parapontixanthobacter aurantiacus</name>
    <dbReference type="NCBI Taxonomy" id="1463599"/>
    <lineage>
        <taxon>Bacteria</taxon>
        <taxon>Pseudomonadati</taxon>
        <taxon>Pseudomonadota</taxon>
        <taxon>Alphaproteobacteria</taxon>
        <taxon>Sphingomonadales</taxon>
        <taxon>Erythrobacteraceae</taxon>
        <taxon>Parapontixanthobacter</taxon>
    </lineage>
</organism>
<protein>
    <submittedName>
        <fullName evidence="3">Serine hydrolase</fullName>
    </submittedName>
</protein>
<name>A0A844ZCH7_9SPHN</name>
<sequence>MKRFAALALLFAAISAPSPAHEIDRDGLTVAAEEAGFDGTLLVARGDEILFERAFGTVAPDGDAPHELGQVWRWHSISKQIAATIAMMAVAEGRLDIDAPIARYLPDTRQPFADRLTTAQLMQHLSGLRHADDGPFADNGYPRFYIVAPDSEETGVSFCEGPTEVEPGETFRYGDCDYVMVAAILEAIYGKPYAEILDEKILTPLGMTNAGLARDAAIGVEGYENGEPERKLRLGAASAAAANYGTAHDLLKFSRALMSGSLIPSDLRERMWLGDGRYGFAALGQWAYEAPVAGCERPLRIIERRGAGMGTQARNIILPDQDMVIIAFTNRSEADFNFGEVWTGDAFTLDLLEAAACR</sequence>
<proteinExistence type="predicted"/>
<evidence type="ECO:0000313" key="3">
    <source>
        <dbReference type="EMBL" id="MXO84863.1"/>
    </source>
</evidence>
<keyword evidence="1" id="KW-0732">Signal</keyword>
<dbReference type="PANTHER" id="PTHR43283">
    <property type="entry name" value="BETA-LACTAMASE-RELATED"/>
    <property type="match status" value="1"/>
</dbReference>
<dbReference type="RefSeq" id="WP_160681366.1">
    <property type="nucleotide sequence ID" value="NZ_WTYW01000001.1"/>
</dbReference>
<evidence type="ECO:0000313" key="4">
    <source>
        <dbReference type="Proteomes" id="UP000433104"/>
    </source>
</evidence>
<dbReference type="Pfam" id="PF00144">
    <property type="entry name" value="Beta-lactamase"/>
    <property type="match status" value="1"/>
</dbReference>
<dbReference type="InterPro" id="IPR012338">
    <property type="entry name" value="Beta-lactam/transpept-like"/>
</dbReference>
<keyword evidence="3" id="KW-0378">Hydrolase</keyword>